<gene>
    <name evidence="2" type="ORF">SAM23877_3142</name>
</gene>
<dbReference type="AlphaFoldDB" id="A0A0K2ATD3"/>
<reference evidence="3" key="1">
    <citation type="journal article" date="2015" name="J. Biotechnol.">
        <title>Complete genome sequence of Streptomyces ambofaciens ATCC 23877, the spiramycin producer.</title>
        <authorList>
            <person name="Thibessard A."/>
            <person name="Haas D."/>
            <person name="Gerbaud C."/>
            <person name="Aigle B."/>
            <person name="Lautru S."/>
            <person name="Pernodet J.L."/>
            <person name="Leblond P."/>
        </authorList>
    </citation>
    <scope>NUCLEOTIDE SEQUENCE [LARGE SCALE GENOMIC DNA]</scope>
    <source>
        <strain evidence="3">ATCC 23877 / 3486 / DSM 40053 / JCM 4204 / NBRC 12836 / NRRL B-2516</strain>
    </source>
</reference>
<accession>A0A0K2ATD3</accession>
<proteinExistence type="predicted"/>
<dbReference type="EMBL" id="CP012382">
    <property type="protein sequence ID" value="AKZ56191.1"/>
    <property type="molecule type" value="Genomic_DNA"/>
</dbReference>
<protein>
    <submittedName>
        <fullName evidence="2">Uncharacterized protein</fullName>
    </submittedName>
</protein>
<name>A0A0K2ATD3_STRA7</name>
<sequence length="58" mass="6162">MSMPRELPIRTSGEGGPPSVGPPAEPLAHTVLNTFKGLLSPQKGQPTRFRRPTGPNSL</sequence>
<evidence type="ECO:0000313" key="3">
    <source>
        <dbReference type="Proteomes" id="UP000061018"/>
    </source>
</evidence>
<evidence type="ECO:0000313" key="2">
    <source>
        <dbReference type="EMBL" id="AKZ56191.1"/>
    </source>
</evidence>
<feature type="region of interest" description="Disordered" evidence="1">
    <location>
        <begin position="1"/>
        <end position="58"/>
    </location>
</feature>
<dbReference type="Proteomes" id="UP000061018">
    <property type="component" value="Chromosome"/>
</dbReference>
<dbReference type="KEGG" id="samb:SAM23877_3142"/>
<organism evidence="2 3">
    <name type="scientific">Streptomyces ambofaciens (strain ATCC 23877 / 3486 / DSM 40053 / JCM 4204 / NBRC 12836 / NRRL B-2516)</name>
    <dbReference type="NCBI Taxonomy" id="278992"/>
    <lineage>
        <taxon>Bacteria</taxon>
        <taxon>Bacillati</taxon>
        <taxon>Actinomycetota</taxon>
        <taxon>Actinomycetes</taxon>
        <taxon>Kitasatosporales</taxon>
        <taxon>Streptomycetaceae</taxon>
        <taxon>Streptomyces</taxon>
    </lineage>
</organism>
<evidence type="ECO:0000256" key="1">
    <source>
        <dbReference type="SAM" id="MobiDB-lite"/>
    </source>
</evidence>